<organism evidence="1">
    <name type="scientific">Streptomyces iranensis</name>
    <dbReference type="NCBI Taxonomy" id="576784"/>
    <lineage>
        <taxon>Bacteria</taxon>
        <taxon>Bacillati</taxon>
        <taxon>Actinomycetota</taxon>
        <taxon>Actinomycetes</taxon>
        <taxon>Kitasatosporales</taxon>
        <taxon>Streptomycetaceae</taxon>
        <taxon>Streptomyces</taxon>
        <taxon>Streptomyces violaceusniger group</taxon>
    </lineage>
</organism>
<evidence type="ECO:0000313" key="1">
    <source>
        <dbReference type="EMBL" id="CDR06041.1"/>
    </source>
</evidence>
<name>A0A060ZRN3_9ACTN</name>
<gene>
    <name evidence="1" type="ORF">SIRAN2960</name>
</gene>
<accession>A0A060ZRN3</accession>
<dbReference type="SUPFAM" id="SSF48239">
    <property type="entry name" value="Terpenoid cyclases/Protein prenyltransferases"/>
    <property type="match status" value="1"/>
</dbReference>
<dbReference type="GeneID" id="32471297"/>
<dbReference type="InterPro" id="IPR008930">
    <property type="entry name" value="Terpenoid_cyclase/PrenylTrfase"/>
</dbReference>
<dbReference type="HOGENOM" id="CLU_051344_0_0_11"/>
<dbReference type="AlphaFoldDB" id="A0A060ZRN3"/>
<proteinExistence type="predicted"/>
<sequence>MPPPGPADPARLAGSSALSRAERFVWLTARVLEQRRFAYHFLGGGAEAVETALTTYLGADGGYGHALDPDLRGPVSQPPHAVHALRVLDGIGRCGGQRVERLCRYLTSVSTPDGALPVCHPSPHGYPAAPWVPSADDPRGDLLTTGPVVGLLHRNEVWHAWLFRATDFCWAAVAALGEGGAAVRPYEVAAAVTFLDGVPDRARAEAAAERLGRRVREERLIVPHPAADPTEDRPLAPGPCESLQVHDIARTPGSLARRWFTDAEVERFLDTLLAAQQEDGGWPPPRRAWTPGATLEWRSVATIEALLTLRAYGRRI</sequence>
<reference evidence="1" key="1">
    <citation type="submission" date="2014-05" db="EMBL/GenBank/DDBJ databases">
        <authorList>
            <person name="Horn Fabian"/>
        </authorList>
    </citation>
    <scope>NUCLEOTIDE SEQUENCE</scope>
</reference>
<protein>
    <recommendedName>
        <fullName evidence="2">Prenyltransferase/squalene oxidase</fullName>
    </recommendedName>
</protein>
<dbReference type="EMBL" id="LK022848">
    <property type="protein sequence ID" value="CDR06041.1"/>
    <property type="molecule type" value="Genomic_DNA"/>
</dbReference>
<evidence type="ECO:0008006" key="2">
    <source>
        <dbReference type="Google" id="ProtNLM"/>
    </source>
</evidence>